<feature type="compositionally biased region" description="Polar residues" evidence="1">
    <location>
        <begin position="48"/>
        <end position="70"/>
    </location>
</feature>
<reference evidence="2" key="1">
    <citation type="submission" date="2021-03" db="EMBL/GenBank/DDBJ databases">
        <title>Draft genome sequence of rust myrtle Austropuccinia psidii MF-1, a brazilian biotype.</title>
        <authorList>
            <person name="Quecine M.C."/>
            <person name="Pachon D.M.R."/>
            <person name="Bonatelli M.L."/>
            <person name="Correr F.H."/>
            <person name="Franceschini L.M."/>
            <person name="Leite T.F."/>
            <person name="Margarido G.R.A."/>
            <person name="Almeida C.A."/>
            <person name="Ferrarezi J.A."/>
            <person name="Labate C.A."/>
        </authorList>
    </citation>
    <scope>NUCLEOTIDE SEQUENCE</scope>
    <source>
        <strain evidence="2">MF-1</strain>
    </source>
</reference>
<evidence type="ECO:0000256" key="1">
    <source>
        <dbReference type="SAM" id="MobiDB-lite"/>
    </source>
</evidence>
<evidence type="ECO:0000313" key="3">
    <source>
        <dbReference type="Proteomes" id="UP000765509"/>
    </source>
</evidence>
<sequence length="139" mass="15336">MASIDGKGKYDAFKSRMEEKQPSTTQASAHNSHGSQKQRFQHEKADTNSEQGQSQCTSYKNLQPVLQNPKDSAGCHAKCSSDGHNNDGITEKGGSQTKISEIISDLLDGVTNFYIPINDVKSHISKKIYQFVTISKQMI</sequence>
<dbReference type="EMBL" id="AVOT02008977">
    <property type="protein sequence ID" value="MBW0487115.1"/>
    <property type="molecule type" value="Genomic_DNA"/>
</dbReference>
<feature type="compositionally biased region" description="Polar residues" evidence="1">
    <location>
        <begin position="22"/>
        <end position="38"/>
    </location>
</feature>
<protein>
    <submittedName>
        <fullName evidence="2">Uncharacterized protein</fullName>
    </submittedName>
</protein>
<proteinExistence type="predicted"/>
<organism evidence="2 3">
    <name type="scientific">Austropuccinia psidii MF-1</name>
    <dbReference type="NCBI Taxonomy" id="1389203"/>
    <lineage>
        <taxon>Eukaryota</taxon>
        <taxon>Fungi</taxon>
        <taxon>Dikarya</taxon>
        <taxon>Basidiomycota</taxon>
        <taxon>Pucciniomycotina</taxon>
        <taxon>Pucciniomycetes</taxon>
        <taxon>Pucciniales</taxon>
        <taxon>Sphaerophragmiaceae</taxon>
        <taxon>Austropuccinia</taxon>
    </lineage>
</organism>
<dbReference type="AlphaFoldDB" id="A0A9Q3CQ57"/>
<name>A0A9Q3CQ57_9BASI</name>
<accession>A0A9Q3CQ57</accession>
<gene>
    <name evidence="2" type="ORF">O181_026830</name>
</gene>
<comment type="caution">
    <text evidence="2">The sequence shown here is derived from an EMBL/GenBank/DDBJ whole genome shotgun (WGS) entry which is preliminary data.</text>
</comment>
<keyword evidence="3" id="KW-1185">Reference proteome</keyword>
<feature type="compositionally biased region" description="Basic and acidic residues" evidence="1">
    <location>
        <begin position="1"/>
        <end position="21"/>
    </location>
</feature>
<evidence type="ECO:0000313" key="2">
    <source>
        <dbReference type="EMBL" id="MBW0487115.1"/>
    </source>
</evidence>
<feature type="region of interest" description="Disordered" evidence="1">
    <location>
        <begin position="1"/>
        <end position="93"/>
    </location>
</feature>
<dbReference type="Proteomes" id="UP000765509">
    <property type="component" value="Unassembled WGS sequence"/>
</dbReference>